<dbReference type="PROSITE" id="PS51318">
    <property type="entry name" value="TAT"/>
    <property type="match status" value="1"/>
</dbReference>
<organism evidence="3 4">
    <name type="scientific">Tetrabaena socialis</name>
    <dbReference type="NCBI Taxonomy" id="47790"/>
    <lineage>
        <taxon>Eukaryota</taxon>
        <taxon>Viridiplantae</taxon>
        <taxon>Chlorophyta</taxon>
        <taxon>core chlorophytes</taxon>
        <taxon>Chlorophyceae</taxon>
        <taxon>CS clade</taxon>
        <taxon>Chlamydomonadales</taxon>
        <taxon>Tetrabaenaceae</taxon>
        <taxon>Tetrabaena</taxon>
    </lineage>
</organism>
<feature type="compositionally biased region" description="Low complexity" evidence="1">
    <location>
        <begin position="355"/>
        <end position="399"/>
    </location>
</feature>
<name>A0A2J8A6T1_9CHLO</name>
<dbReference type="Pfam" id="PF04969">
    <property type="entry name" value="CS"/>
    <property type="match status" value="2"/>
</dbReference>
<feature type="compositionally biased region" description="Basic and acidic residues" evidence="1">
    <location>
        <begin position="411"/>
        <end position="420"/>
    </location>
</feature>
<dbReference type="Proteomes" id="UP000236333">
    <property type="component" value="Unassembled WGS sequence"/>
</dbReference>
<sequence length="463" mass="48159">MTLERKWMHPQALDYSRFRFLAAATAATTTLAAALASTRYDPALARLYMWAQSRSHVMLACYLPNGRHDREVVAEVAGGVLQLGVAGGPPVVRRALSGPLEPGAPVEVHRTADGCLALLLLTKAGADAAEGAVAFAGDGDGVRAVPPPYSLSQQQPDEVVVELELPWWVRAEDVAVEVGGRRLAVAVRGLELRLARHYSLDGPEHAAVVPELSSWSLADQGGAPHHPKPAADAACGAGVGPPAQVAAVGAARGGGRMGGPGGSRRPGRCLAITLARPGLTDEERAYKKAGKKKSGVGSAASPSARPTTGREQHRAALLRTFSTLPSAAEPGALQRLLRLAPRASSRASAVVSLLTSDSAARRSSSRMLPTSPSSTPRCSACSRSGSRPRPAAASRALRPGGRGQGGAAVAEPHDGAGRADLAEGLGDHLVRVVQDVVQRPRHSAGILMQARRVHLQTCAQQER</sequence>
<evidence type="ECO:0000313" key="4">
    <source>
        <dbReference type="Proteomes" id="UP000236333"/>
    </source>
</evidence>
<keyword evidence="4" id="KW-1185">Reference proteome</keyword>
<dbReference type="EMBL" id="PGGS01000140">
    <property type="protein sequence ID" value="PNH08207.1"/>
    <property type="molecule type" value="Genomic_DNA"/>
</dbReference>
<evidence type="ECO:0000256" key="1">
    <source>
        <dbReference type="SAM" id="MobiDB-lite"/>
    </source>
</evidence>
<dbReference type="AlphaFoldDB" id="A0A2J8A6T1"/>
<dbReference type="InterPro" id="IPR006311">
    <property type="entry name" value="TAT_signal"/>
</dbReference>
<feature type="region of interest" description="Disordered" evidence="1">
    <location>
        <begin position="281"/>
        <end position="312"/>
    </location>
</feature>
<evidence type="ECO:0000259" key="2">
    <source>
        <dbReference type="PROSITE" id="PS51203"/>
    </source>
</evidence>
<feature type="compositionally biased region" description="Low complexity" evidence="1">
    <location>
        <begin position="295"/>
        <end position="304"/>
    </location>
</feature>
<feature type="region of interest" description="Disordered" evidence="1">
    <location>
        <begin position="355"/>
        <end position="420"/>
    </location>
</feature>
<proteinExistence type="predicted"/>
<dbReference type="InterPro" id="IPR007052">
    <property type="entry name" value="CS_dom"/>
</dbReference>
<dbReference type="PROSITE" id="PS51203">
    <property type="entry name" value="CS"/>
    <property type="match status" value="1"/>
</dbReference>
<evidence type="ECO:0000313" key="3">
    <source>
        <dbReference type="EMBL" id="PNH08207.1"/>
    </source>
</evidence>
<feature type="domain" description="CS" evidence="2">
    <location>
        <begin position="144"/>
        <end position="290"/>
    </location>
</feature>
<dbReference type="InterPro" id="IPR008978">
    <property type="entry name" value="HSP20-like_chaperone"/>
</dbReference>
<dbReference type="OrthoDB" id="445556at2759"/>
<gene>
    <name evidence="3" type="ORF">TSOC_005293</name>
</gene>
<comment type="caution">
    <text evidence="3">The sequence shown here is derived from an EMBL/GenBank/DDBJ whole genome shotgun (WGS) entry which is preliminary data.</text>
</comment>
<reference evidence="3 4" key="1">
    <citation type="journal article" date="2017" name="Mol. Biol. Evol.">
        <title>The 4-celled Tetrabaena socialis nuclear genome reveals the essential components for genetic control of cell number at the origin of multicellularity in the volvocine lineage.</title>
        <authorList>
            <person name="Featherston J."/>
            <person name="Arakaki Y."/>
            <person name="Hanschen E.R."/>
            <person name="Ferris P.J."/>
            <person name="Michod R.E."/>
            <person name="Olson B.J.S.C."/>
            <person name="Nozaki H."/>
            <person name="Durand P.M."/>
        </authorList>
    </citation>
    <scope>NUCLEOTIDE SEQUENCE [LARGE SCALE GENOMIC DNA]</scope>
    <source>
        <strain evidence="3 4">NIES-571</strain>
    </source>
</reference>
<protein>
    <recommendedName>
        <fullName evidence="2">CS domain-containing protein</fullName>
    </recommendedName>
</protein>
<accession>A0A2J8A6T1</accession>
<dbReference type="SUPFAM" id="SSF49764">
    <property type="entry name" value="HSP20-like chaperones"/>
    <property type="match status" value="1"/>
</dbReference>